<sequence>MNVPYQLLFHPYLRPGRARRIIRILWVMHLDSYLSDATSLQRFRRELLLESLNEAMRVHMVHRCDPRGTILASSSAEPKDRTRGTTRAEDQRPGRRRQQLPRASGGQRRQRYSCRNPQLPGAQ</sequence>
<comment type="caution">
    <text evidence="2">The sequence shown here is derived from an EMBL/GenBank/DDBJ whole genome shotgun (WGS) entry which is preliminary data.</text>
</comment>
<accession>A0A1X2HN41</accession>
<dbReference type="AlphaFoldDB" id="A0A1X2HN41"/>
<name>A0A1X2HN41_SYNRA</name>
<evidence type="ECO:0000256" key="1">
    <source>
        <dbReference type="SAM" id="MobiDB-lite"/>
    </source>
</evidence>
<reference evidence="2 3" key="1">
    <citation type="submission" date="2016-07" db="EMBL/GenBank/DDBJ databases">
        <title>Pervasive Adenine N6-methylation of Active Genes in Fungi.</title>
        <authorList>
            <consortium name="DOE Joint Genome Institute"/>
            <person name="Mondo S.J."/>
            <person name="Dannebaum R.O."/>
            <person name="Kuo R.C."/>
            <person name="Labutti K."/>
            <person name="Haridas S."/>
            <person name="Kuo A."/>
            <person name="Salamov A."/>
            <person name="Ahrendt S.R."/>
            <person name="Lipzen A."/>
            <person name="Sullivan W."/>
            <person name="Andreopoulos W.B."/>
            <person name="Clum A."/>
            <person name="Lindquist E."/>
            <person name="Daum C."/>
            <person name="Ramamoorthy G.K."/>
            <person name="Gryganskyi A."/>
            <person name="Culley D."/>
            <person name="Magnuson J.K."/>
            <person name="James T.Y."/>
            <person name="O'Malley M.A."/>
            <person name="Stajich J.E."/>
            <person name="Spatafora J.W."/>
            <person name="Visel A."/>
            <person name="Grigoriev I.V."/>
        </authorList>
    </citation>
    <scope>NUCLEOTIDE SEQUENCE [LARGE SCALE GENOMIC DNA]</scope>
    <source>
        <strain evidence="2 3">NRRL 2496</strain>
    </source>
</reference>
<dbReference type="EMBL" id="MCGN01000002">
    <property type="protein sequence ID" value="ORZ00777.1"/>
    <property type="molecule type" value="Genomic_DNA"/>
</dbReference>
<organism evidence="2 3">
    <name type="scientific">Syncephalastrum racemosum</name>
    <name type="common">Filamentous fungus</name>
    <dbReference type="NCBI Taxonomy" id="13706"/>
    <lineage>
        <taxon>Eukaryota</taxon>
        <taxon>Fungi</taxon>
        <taxon>Fungi incertae sedis</taxon>
        <taxon>Mucoromycota</taxon>
        <taxon>Mucoromycotina</taxon>
        <taxon>Mucoromycetes</taxon>
        <taxon>Mucorales</taxon>
        <taxon>Syncephalastraceae</taxon>
        <taxon>Syncephalastrum</taxon>
    </lineage>
</organism>
<evidence type="ECO:0000313" key="3">
    <source>
        <dbReference type="Proteomes" id="UP000242180"/>
    </source>
</evidence>
<keyword evidence="3" id="KW-1185">Reference proteome</keyword>
<dbReference type="Proteomes" id="UP000242180">
    <property type="component" value="Unassembled WGS sequence"/>
</dbReference>
<proteinExistence type="predicted"/>
<gene>
    <name evidence="2" type="ORF">BCR43DRAFT_511734</name>
</gene>
<dbReference type="InParanoid" id="A0A1X2HN41"/>
<protein>
    <submittedName>
        <fullName evidence="2">Uncharacterized protein</fullName>
    </submittedName>
</protein>
<feature type="region of interest" description="Disordered" evidence="1">
    <location>
        <begin position="68"/>
        <end position="123"/>
    </location>
</feature>
<evidence type="ECO:0000313" key="2">
    <source>
        <dbReference type="EMBL" id="ORZ00777.1"/>
    </source>
</evidence>
<feature type="compositionally biased region" description="Basic and acidic residues" evidence="1">
    <location>
        <begin position="77"/>
        <end position="93"/>
    </location>
</feature>